<feature type="transmembrane region" description="Helical" evidence="7">
    <location>
        <begin position="326"/>
        <end position="351"/>
    </location>
</feature>
<dbReference type="EMBL" id="JARXRM010000036">
    <property type="protein sequence ID" value="MDH5823862.1"/>
    <property type="molecule type" value="Genomic_DNA"/>
</dbReference>
<feature type="domain" description="CstA N-terminal" evidence="8">
    <location>
        <begin position="365"/>
        <end position="505"/>
    </location>
</feature>
<evidence type="ECO:0000256" key="4">
    <source>
        <dbReference type="ARBA" id="ARBA00022692"/>
    </source>
</evidence>
<comment type="similarity">
    <text evidence="2">Belongs to the peptide transporter carbon starvation (CstA) (TC 2.A.114) family.</text>
</comment>
<keyword evidence="10" id="KW-1185">Reference proteome</keyword>
<sequence>MNAIVLLLVGLAAMALGYAFYSKFIAEKIYRLEADFRTPAHTMRDGVDYVPTNRFVLWGHHFTSVAGAAPIVGPAIAVIWGWGPAFLWVVLGTVFFAGVHDFGALWASVRNKGQSMGMLSGSYIGRRGRNLFLVVIFLLLLMVNAAFAVVIANLLVSTPTSVIPVWGAILVALVIGQLIYRYRAGLLWPSIGGVAVLYALIWVGSVYPVSLPETVLGLSAKSFWIVLLFLYAGVASLLPVWVLLQPRDYINGLQLFLGLGILYAAVLIASPTVVAPAFNDAVPAGTPSLVPLLFVTIACGAISGFHGMVASGTTSKQLDKETDARFVGYFGAVGEGMLSLAAIICCTAGFATLVDWQEVYNKFGAGNVTAFVNGGEALISRGLGLPQNLGSTMLATMAILFAATTMDTGLRLQRFVVQEAGELAGFKINTLVGTVLALVVCMALAFGAGADGAGGMVIWPLFGTTNQLLAALTLAIVSVILIKKGRNPVFTMVPLVFLLVMSLYALVVQLRTFHADGNWLLLGMDVVILVAALWVTLEAGIAMAKGRDAAGETDPAGA</sequence>
<feature type="transmembrane region" description="Helical" evidence="7">
    <location>
        <begin position="489"/>
        <end position="507"/>
    </location>
</feature>
<dbReference type="Pfam" id="PF02554">
    <property type="entry name" value="CstA"/>
    <property type="match status" value="2"/>
</dbReference>
<keyword evidence="5 7" id="KW-1133">Transmembrane helix</keyword>
<dbReference type="InterPro" id="IPR003706">
    <property type="entry name" value="CstA_N"/>
</dbReference>
<protein>
    <submittedName>
        <fullName evidence="9">Carbon starvation protein A</fullName>
    </submittedName>
</protein>
<evidence type="ECO:0000256" key="3">
    <source>
        <dbReference type="ARBA" id="ARBA00022475"/>
    </source>
</evidence>
<evidence type="ECO:0000256" key="6">
    <source>
        <dbReference type="ARBA" id="ARBA00023136"/>
    </source>
</evidence>
<feature type="transmembrane region" description="Helical" evidence="7">
    <location>
        <begin position="389"/>
        <end position="410"/>
    </location>
</feature>
<evidence type="ECO:0000256" key="2">
    <source>
        <dbReference type="ARBA" id="ARBA00007755"/>
    </source>
</evidence>
<feature type="transmembrane region" description="Helical" evidence="7">
    <location>
        <begin position="162"/>
        <end position="180"/>
    </location>
</feature>
<feature type="domain" description="CstA N-terminal" evidence="8">
    <location>
        <begin position="2"/>
        <end position="347"/>
    </location>
</feature>
<feature type="transmembrane region" description="Helical" evidence="7">
    <location>
        <begin position="222"/>
        <end position="244"/>
    </location>
</feature>
<evidence type="ECO:0000256" key="5">
    <source>
        <dbReference type="ARBA" id="ARBA00022989"/>
    </source>
</evidence>
<feature type="transmembrane region" description="Helical" evidence="7">
    <location>
        <begin position="187"/>
        <end position="210"/>
    </location>
</feature>
<proteinExistence type="inferred from homology"/>
<organism evidence="9 10">
    <name type="scientific">Luteimonas endophytica</name>
    <dbReference type="NCBI Taxonomy" id="3042023"/>
    <lineage>
        <taxon>Bacteria</taxon>
        <taxon>Pseudomonadati</taxon>
        <taxon>Pseudomonadota</taxon>
        <taxon>Gammaproteobacteria</taxon>
        <taxon>Lysobacterales</taxon>
        <taxon>Lysobacteraceae</taxon>
        <taxon>Luteimonas</taxon>
    </lineage>
</organism>
<comment type="caution">
    <text evidence="9">The sequence shown here is derived from an EMBL/GenBank/DDBJ whole genome shotgun (WGS) entry which is preliminary data.</text>
</comment>
<dbReference type="Proteomes" id="UP001156940">
    <property type="component" value="Unassembled WGS sequence"/>
</dbReference>
<reference evidence="9 10" key="1">
    <citation type="submission" date="2023-04" db="EMBL/GenBank/DDBJ databases">
        <title>Luteimonas endophyticus RD2P54.</title>
        <authorList>
            <person name="Sun J.-Q."/>
        </authorList>
    </citation>
    <scope>NUCLEOTIDE SEQUENCE [LARGE SCALE GENOMIC DNA]</scope>
    <source>
        <strain evidence="9 10">RD2P54</strain>
    </source>
</reference>
<dbReference type="RefSeq" id="WP_280575148.1">
    <property type="nucleotide sequence ID" value="NZ_JARXRM010000036.1"/>
</dbReference>
<name>A0ABT6JAK2_9GAMM</name>
<feature type="transmembrane region" description="Helical" evidence="7">
    <location>
        <begin position="256"/>
        <end position="278"/>
    </location>
</feature>
<feature type="transmembrane region" description="Helical" evidence="7">
    <location>
        <begin position="456"/>
        <end position="482"/>
    </location>
</feature>
<evidence type="ECO:0000313" key="9">
    <source>
        <dbReference type="EMBL" id="MDH5823862.1"/>
    </source>
</evidence>
<dbReference type="PANTHER" id="PTHR30252">
    <property type="entry name" value="INNER MEMBRANE PEPTIDE TRANSPORTER"/>
    <property type="match status" value="1"/>
</dbReference>
<feature type="transmembrane region" description="Helical" evidence="7">
    <location>
        <begin position="85"/>
        <end position="109"/>
    </location>
</feature>
<keyword evidence="6 7" id="KW-0472">Membrane</keyword>
<evidence type="ECO:0000256" key="1">
    <source>
        <dbReference type="ARBA" id="ARBA00004651"/>
    </source>
</evidence>
<feature type="transmembrane region" description="Helical" evidence="7">
    <location>
        <begin position="431"/>
        <end position="450"/>
    </location>
</feature>
<keyword evidence="4 7" id="KW-0812">Transmembrane</keyword>
<dbReference type="InterPro" id="IPR051605">
    <property type="entry name" value="CstA"/>
</dbReference>
<gene>
    <name evidence="9" type="ORF">QFW77_12830</name>
</gene>
<comment type="subcellular location">
    <subcellularLocation>
        <location evidence="1">Cell membrane</location>
        <topology evidence="1">Multi-pass membrane protein</topology>
    </subcellularLocation>
</comment>
<feature type="transmembrane region" description="Helical" evidence="7">
    <location>
        <begin position="519"/>
        <end position="537"/>
    </location>
</feature>
<keyword evidence="3" id="KW-1003">Cell membrane</keyword>
<evidence type="ECO:0000256" key="7">
    <source>
        <dbReference type="SAM" id="Phobius"/>
    </source>
</evidence>
<evidence type="ECO:0000259" key="8">
    <source>
        <dbReference type="Pfam" id="PF02554"/>
    </source>
</evidence>
<feature type="transmembrane region" description="Helical" evidence="7">
    <location>
        <begin position="290"/>
        <end position="314"/>
    </location>
</feature>
<accession>A0ABT6JAK2</accession>
<evidence type="ECO:0000313" key="10">
    <source>
        <dbReference type="Proteomes" id="UP001156940"/>
    </source>
</evidence>
<feature type="transmembrane region" description="Helical" evidence="7">
    <location>
        <begin position="130"/>
        <end position="156"/>
    </location>
</feature>
<dbReference type="PANTHER" id="PTHR30252:SF0">
    <property type="entry name" value="PEPTIDE TRANSPORTER CSTA"/>
    <property type="match status" value="1"/>
</dbReference>